<evidence type="ECO:0000256" key="3">
    <source>
        <dbReference type="ARBA" id="ARBA00022989"/>
    </source>
</evidence>
<organism evidence="8 9">
    <name type="scientific">Acanthamoeba castellanii (strain ATCC 30010 / Neff)</name>
    <dbReference type="NCBI Taxonomy" id="1257118"/>
    <lineage>
        <taxon>Eukaryota</taxon>
        <taxon>Amoebozoa</taxon>
        <taxon>Discosea</taxon>
        <taxon>Longamoebia</taxon>
        <taxon>Centramoebida</taxon>
        <taxon>Acanthamoebidae</taxon>
        <taxon>Acanthamoeba</taxon>
    </lineage>
</organism>
<feature type="transmembrane region" description="Helical" evidence="6">
    <location>
        <begin position="545"/>
        <end position="564"/>
    </location>
</feature>
<feature type="compositionally biased region" description="Basic and acidic residues" evidence="5">
    <location>
        <begin position="33"/>
        <end position="55"/>
    </location>
</feature>
<keyword evidence="4 6" id="KW-0472">Membrane</keyword>
<dbReference type="Proteomes" id="UP000011083">
    <property type="component" value="Unassembled WGS sequence"/>
</dbReference>
<feature type="transmembrane region" description="Helical" evidence="6">
    <location>
        <begin position="402"/>
        <end position="420"/>
    </location>
</feature>
<dbReference type="PANTHER" id="PTHR11730">
    <property type="entry name" value="AMMONIUM TRANSPORTER"/>
    <property type="match status" value="1"/>
</dbReference>
<dbReference type="AlphaFoldDB" id="L8GMB4"/>
<dbReference type="InterPro" id="IPR024041">
    <property type="entry name" value="NH4_transpt_AmtB-like_dom"/>
</dbReference>
<feature type="transmembrane region" description="Helical" evidence="6">
    <location>
        <begin position="307"/>
        <end position="329"/>
    </location>
</feature>
<proteinExistence type="predicted"/>
<evidence type="ECO:0000256" key="4">
    <source>
        <dbReference type="ARBA" id="ARBA00023136"/>
    </source>
</evidence>
<feature type="transmembrane region" description="Helical" evidence="6">
    <location>
        <begin position="642"/>
        <end position="667"/>
    </location>
</feature>
<dbReference type="Pfam" id="PF00909">
    <property type="entry name" value="Ammonium_transp"/>
    <property type="match status" value="1"/>
</dbReference>
<evidence type="ECO:0000259" key="7">
    <source>
        <dbReference type="Pfam" id="PF00909"/>
    </source>
</evidence>
<feature type="compositionally biased region" description="Basic and acidic residues" evidence="5">
    <location>
        <begin position="81"/>
        <end position="119"/>
    </location>
</feature>
<dbReference type="GO" id="GO:0005886">
    <property type="term" value="C:plasma membrane"/>
    <property type="evidence" value="ECO:0007669"/>
    <property type="project" value="TreeGrafter"/>
</dbReference>
<gene>
    <name evidence="8" type="ORF">ACA1_138770</name>
</gene>
<evidence type="ECO:0000256" key="6">
    <source>
        <dbReference type="SAM" id="Phobius"/>
    </source>
</evidence>
<feature type="compositionally biased region" description="Basic residues" evidence="5">
    <location>
        <begin position="56"/>
        <end position="66"/>
    </location>
</feature>
<feature type="compositionally biased region" description="Basic and acidic residues" evidence="5">
    <location>
        <begin position="1"/>
        <end position="13"/>
    </location>
</feature>
<keyword evidence="2 6" id="KW-0812">Transmembrane</keyword>
<dbReference type="SUPFAM" id="SSF111352">
    <property type="entry name" value="Ammonium transporter"/>
    <property type="match status" value="1"/>
</dbReference>
<dbReference type="PANTHER" id="PTHR11730:SF60">
    <property type="entry name" value="RH50, ISOFORM D"/>
    <property type="match status" value="1"/>
</dbReference>
<name>L8GMB4_ACACF</name>
<evidence type="ECO:0000256" key="2">
    <source>
        <dbReference type="ARBA" id="ARBA00022692"/>
    </source>
</evidence>
<comment type="subcellular location">
    <subcellularLocation>
        <location evidence="1">Membrane</location>
        <topology evidence="1">Multi-pass membrane protein</topology>
    </subcellularLocation>
</comment>
<feature type="transmembrane region" description="Helical" evidence="6">
    <location>
        <begin position="490"/>
        <end position="514"/>
    </location>
</feature>
<dbReference type="KEGG" id="acan:ACA1_138770"/>
<evidence type="ECO:0000313" key="8">
    <source>
        <dbReference type="EMBL" id="ELR14200.1"/>
    </source>
</evidence>
<dbReference type="OrthoDB" id="311277at2759"/>
<feature type="transmembrane region" description="Helical" evidence="6">
    <location>
        <begin position="457"/>
        <end position="478"/>
    </location>
</feature>
<feature type="compositionally biased region" description="Basic and acidic residues" evidence="5">
    <location>
        <begin position="150"/>
        <end position="159"/>
    </location>
</feature>
<feature type="domain" description="Ammonium transporter AmtB-like" evidence="7">
    <location>
        <begin position="491"/>
        <end position="668"/>
    </location>
</feature>
<feature type="compositionally biased region" description="Low complexity" evidence="5">
    <location>
        <begin position="15"/>
        <end position="30"/>
    </location>
</feature>
<evidence type="ECO:0000256" key="1">
    <source>
        <dbReference type="ARBA" id="ARBA00004141"/>
    </source>
</evidence>
<dbReference type="GO" id="GO:0097272">
    <property type="term" value="P:ammonium homeostasis"/>
    <property type="evidence" value="ECO:0007669"/>
    <property type="project" value="TreeGrafter"/>
</dbReference>
<feature type="transmembrane region" description="Helical" evidence="6">
    <location>
        <begin position="349"/>
        <end position="367"/>
    </location>
</feature>
<dbReference type="GO" id="GO:0008519">
    <property type="term" value="F:ammonium channel activity"/>
    <property type="evidence" value="ECO:0007669"/>
    <property type="project" value="InterPro"/>
</dbReference>
<dbReference type="GeneID" id="14914776"/>
<keyword evidence="3 6" id="KW-1133">Transmembrane helix</keyword>
<protein>
    <submittedName>
        <fullName evidence="8">Ammonium transporter subfamily protein</fullName>
    </submittedName>
</protein>
<keyword evidence="9" id="KW-1185">Reference proteome</keyword>
<feature type="transmembrane region" description="Helical" evidence="6">
    <location>
        <begin position="426"/>
        <end position="445"/>
    </location>
</feature>
<dbReference type="Gene3D" id="1.10.3430.10">
    <property type="entry name" value="Ammonium transporter AmtB like domains"/>
    <property type="match status" value="2"/>
</dbReference>
<reference evidence="8 9" key="1">
    <citation type="journal article" date="2013" name="Genome Biol.">
        <title>Genome of Acanthamoeba castellanii highlights extensive lateral gene transfer and early evolution of tyrosine kinase signaling.</title>
        <authorList>
            <person name="Clarke M."/>
            <person name="Lohan A.J."/>
            <person name="Liu B."/>
            <person name="Lagkouvardos I."/>
            <person name="Roy S."/>
            <person name="Zafar N."/>
            <person name="Bertelli C."/>
            <person name="Schilde C."/>
            <person name="Kianianmomeni A."/>
            <person name="Burglin T.R."/>
            <person name="Frech C."/>
            <person name="Turcotte B."/>
            <person name="Kopec K.O."/>
            <person name="Synnott J.M."/>
            <person name="Choo C."/>
            <person name="Paponov I."/>
            <person name="Finkler A."/>
            <person name="Soon Heng Tan C."/>
            <person name="Hutchins A.P."/>
            <person name="Weinmeier T."/>
            <person name="Rattei T."/>
            <person name="Chu J.S."/>
            <person name="Gimenez G."/>
            <person name="Irimia M."/>
            <person name="Rigden D.J."/>
            <person name="Fitzpatrick D.A."/>
            <person name="Lorenzo-Morales J."/>
            <person name="Bateman A."/>
            <person name="Chiu C.H."/>
            <person name="Tang P."/>
            <person name="Hegemann P."/>
            <person name="Fromm H."/>
            <person name="Raoult D."/>
            <person name="Greub G."/>
            <person name="Miranda-Saavedra D."/>
            <person name="Chen N."/>
            <person name="Nash P."/>
            <person name="Ginger M.L."/>
            <person name="Horn M."/>
            <person name="Schaap P."/>
            <person name="Caler L."/>
            <person name="Loftus B."/>
        </authorList>
    </citation>
    <scope>NUCLEOTIDE SEQUENCE [LARGE SCALE GENOMIC DNA]</scope>
    <source>
        <strain evidence="8 9">Neff</strain>
    </source>
</reference>
<evidence type="ECO:0000256" key="5">
    <source>
        <dbReference type="SAM" id="MobiDB-lite"/>
    </source>
</evidence>
<evidence type="ECO:0000313" key="9">
    <source>
        <dbReference type="Proteomes" id="UP000011083"/>
    </source>
</evidence>
<dbReference type="RefSeq" id="XP_004336213.1">
    <property type="nucleotide sequence ID" value="XM_004336165.1"/>
</dbReference>
<sequence length="702" mass="78793">MSNEGTDHSDRSRSRSSGSRSRSRSAARAAVAQERDPHAQQPKPKPDPRRTDSRTRSSRSRSSSRGRGRDSRSRSRSPYSDSRDSDRRPYRDDYSEGGSDYRARNRSDSDDGGDRKYTDEAYTEEEDTSHFSDESSNDHYSYDEEEEEEARERDIDRVLFSEMPQPKMTDDKRTLEDDYAFGLQENIKQLQGHILDIQKREVEKMSAYGNSLAPTAEPKKEESERKRFEQSLGDIREERKKYRAMLYDAIKERDDLLESRQISKIEERIAKNRARRPPRHLHLHLRLHHRLHQLGADRVNKYNGVDVTLLLMFFLQMGLTVLYIIFMDFTNDPAGKASQIYGWTDNVEYLYVFLIDIFMMVFVGFTMQRAFLRKWGVLWHGWFAWETSGNPDGKIQLDTASLIHGLYCATTVLVAYGAVLGRTNTLQTLVFTFLGGFFYCLNYYITVGEIHGTDLGGALTIHLFGAFFGIGVSFIIGLNDLNDFTIPGEFRVVINTALACCASGVTVVGLDWLFGPQKFRAHVLQHGVMAGGVVMGCAHSELVPAYVAIILGSLIAAPCTWVGLRYATPFMNKAHKLLPDVSIIPKDTAGVLFAHGVPGFIGGLAGICATADYQDATQYGQTASDLFPNDPSSQAGRLTATWAVSMAIGLGAGALTGLLLFVLRVLLPNEHVATKRRPAPAVGPRPFHDEVNWRELPLDVDE</sequence>
<feature type="compositionally biased region" description="Basic and acidic residues" evidence="5">
    <location>
        <begin position="128"/>
        <end position="142"/>
    </location>
</feature>
<dbReference type="InterPro" id="IPR029020">
    <property type="entry name" value="Ammonium/urea_transptr"/>
</dbReference>
<feature type="region of interest" description="Disordered" evidence="5">
    <location>
        <begin position="1"/>
        <end position="171"/>
    </location>
</feature>
<dbReference type="EMBL" id="KB008066">
    <property type="protein sequence ID" value="ELR14200.1"/>
    <property type="molecule type" value="Genomic_DNA"/>
</dbReference>
<accession>L8GMB4</accession>
<dbReference type="VEuPathDB" id="AmoebaDB:ACA1_138770"/>